<keyword evidence="6 8" id="KW-0446">Lipid-binding</keyword>
<keyword evidence="7 8" id="KW-0238">DNA-binding</keyword>
<dbReference type="AlphaFoldDB" id="A0A512NIP1"/>
<reference evidence="14 15" key="1">
    <citation type="submission" date="2019-07" db="EMBL/GenBank/DDBJ databases">
        <title>Whole genome shotgun sequence of Reyranella soli NBRC 108950.</title>
        <authorList>
            <person name="Hosoyama A."/>
            <person name="Uohara A."/>
            <person name="Ohji S."/>
            <person name="Ichikawa N."/>
        </authorList>
    </citation>
    <scope>NUCLEOTIDE SEQUENCE [LARGE SCALE GENOMIC DNA]</scope>
    <source>
        <strain evidence="14 15">NBRC 108950</strain>
    </source>
</reference>
<dbReference type="Gene3D" id="3.30.300.180">
    <property type="match status" value="1"/>
</dbReference>
<dbReference type="SMART" id="SM00760">
    <property type="entry name" value="Bac_DnaA_C"/>
    <property type="match status" value="1"/>
</dbReference>
<name>A0A512NIP1_9HYPH</name>
<dbReference type="GO" id="GO:0003688">
    <property type="term" value="F:DNA replication origin binding"/>
    <property type="evidence" value="ECO:0007669"/>
    <property type="project" value="UniProtKB-UniRule"/>
</dbReference>
<comment type="subunit">
    <text evidence="8">Oligomerizes as a right-handed, spiral filament on DNA at oriC.</text>
</comment>
<dbReference type="Proteomes" id="UP000321058">
    <property type="component" value="Unassembled WGS sequence"/>
</dbReference>
<dbReference type="GO" id="GO:0008289">
    <property type="term" value="F:lipid binding"/>
    <property type="evidence" value="ECO:0007669"/>
    <property type="project" value="UniProtKB-KW"/>
</dbReference>
<evidence type="ECO:0000259" key="13">
    <source>
        <dbReference type="SMART" id="SM00760"/>
    </source>
</evidence>
<keyword evidence="2 8" id="KW-0963">Cytoplasm</keyword>
<dbReference type="CDD" id="cd00009">
    <property type="entry name" value="AAA"/>
    <property type="match status" value="1"/>
</dbReference>
<dbReference type="InterPro" id="IPR018312">
    <property type="entry name" value="Chromosome_initiator_DnaA_CS"/>
</dbReference>
<sequence>MNRIQSPVTGNNKNAASYEQKTVAGADMEEVAGRKELEAHWVRVCDRLRKEIGDKAFKTWFGEVELGKLETGKLRLYAPTRFVRDWVARHYGDRVLAYWQAVNTTVASVEVNLVPPPAPRRANDIIAMPPVPTSPQNYQSSALPRLGPAIGRGSEDAFQGPEARYTFANFVVGKPNEFAYAAARNIAEQDRPLPERNPLYIFGGVGLGKTHLMHAIWHAIRERDPKTRVLYLTAESFVNRFIQALRTKNTGQFKELFRNVDVLMVDDVQFICGKEASQDEFFFTFNSLVEQNKQIVLSSEKPPSELQDIEERMRSRLGSGLVADIHSSTYELRLSILQTKAENARVPVPVAVLEFLAHKISTNIRELEGALNRVVAHGQLIGREITVEMAQDVLHDLLRQADRKVTVDEIQQRVAAHYNIKLAEMSSPRRARSVARPRQVAMYLAKQLTTLSLPQIGKRFGNRDHTTVMHAVRKIEELKISDLSIAEDVELLKRQLQG</sequence>
<dbReference type="InterPro" id="IPR013159">
    <property type="entry name" value="DnaA_C"/>
</dbReference>
<feature type="binding site" evidence="8">
    <location>
        <position position="210"/>
    </location>
    <ligand>
        <name>ATP</name>
        <dbReference type="ChEBI" id="CHEBI:30616"/>
    </ligand>
</feature>
<dbReference type="InterPro" id="IPR020591">
    <property type="entry name" value="Chromosome_initiator_DnaA-like"/>
</dbReference>
<evidence type="ECO:0000256" key="5">
    <source>
        <dbReference type="ARBA" id="ARBA00022840"/>
    </source>
</evidence>
<evidence type="ECO:0000256" key="7">
    <source>
        <dbReference type="ARBA" id="ARBA00023125"/>
    </source>
</evidence>
<evidence type="ECO:0000313" key="14">
    <source>
        <dbReference type="EMBL" id="GEP58821.1"/>
    </source>
</evidence>
<organism evidence="14 15">
    <name type="scientific">Reyranella soli</name>
    <dbReference type="NCBI Taxonomy" id="1230389"/>
    <lineage>
        <taxon>Bacteria</taxon>
        <taxon>Pseudomonadati</taxon>
        <taxon>Pseudomonadota</taxon>
        <taxon>Alphaproteobacteria</taxon>
        <taxon>Hyphomicrobiales</taxon>
        <taxon>Reyranellaceae</taxon>
        <taxon>Reyranella</taxon>
    </lineage>
</organism>
<dbReference type="InterPro" id="IPR013317">
    <property type="entry name" value="DnaA_dom"/>
</dbReference>
<dbReference type="Pfam" id="PF00308">
    <property type="entry name" value="Bac_DnaA"/>
    <property type="match status" value="1"/>
</dbReference>
<dbReference type="InterPro" id="IPR038454">
    <property type="entry name" value="DnaA_N_sf"/>
</dbReference>
<dbReference type="GO" id="GO:0005886">
    <property type="term" value="C:plasma membrane"/>
    <property type="evidence" value="ECO:0007669"/>
    <property type="project" value="TreeGrafter"/>
</dbReference>
<dbReference type="Gene3D" id="1.10.8.60">
    <property type="match status" value="1"/>
</dbReference>
<feature type="region of interest" description="Domain IV, binds dsDNA" evidence="8">
    <location>
        <begin position="379"/>
        <end position="498"/>
    </location>
</feature>
<dbReference type="PRINTS" id="PR00051">
    <property type="entry name" value="DNAA"/>
</dbReference>
<dbReference type="PANTHER" id="PTHR30050:SF2">
    <property type="entry name" value="CHROMOSOMAL REPLICATION INITIATOR PROTEIN DNAA"/>
    <property type="match status" value="1"/>
</dbReference>
<dbReference type="InterPro" id="IPR024633">
    <property type="entry name" value="DnaA_N_dom"/>
</dbReference>
<dbReference type="Pfam" id="PF08299">
    <property type="entry name" value="Bac_DnaA_C"/>
    <property type="match status" value="1"/>
</dbReference>
<dbReference type="GO" id="GO:0005737">
    <property type="term" value="C:cytoplasm"/>
    <property type="evidence" value="ECO:0007669"/>
    <property type="project" value="UniProtKB-SubCell"/>
</dbReference>
<dbReference type="InterPro" id="IPR001957">
    <property type="entry name" value="Chromosome_initiator_DnaA"/>
</dbReference>
<keyword evidence="15" id="KW-1185">Reference proteome</keyword>
<dbReference type="InterPro" id="IPR010921">
    <property type="entry name" value="Trp_repressor/repl_initiator"/>
</dbReference>
<keyword evidence="5 8" id="KW-0067">ATP-binding</keyword>
<dbReference type="Gene3D" id="1.10.1750.10">
    <property type="match status" value="1"/>
</dbReference>
<dbReference type="EMBL" id="BKAJ01000111">
    <property type="protein sequence ID" value="GEP58821.1"/>
    <property type="molecule type" value="Genomic_DNA"/>
</dbReference>
<proteinExistence type="inferred from homology"/>
<evidence type="ECO:0000256" key="10">
    <source>
        <dbReference type="RuleBase" id="RU000577"/>
    </source>
</evidence>
<feature type="binding site" evidence="8">
    <location>
        <position position="209"/>
    </location>
    <ligand>
        <name>ATP</name>
        <dbReference type="ChEBI" id="CHEBI:30616"/>
    </ligand>
</feature>
<dbReference type="GO" id="GO:0006270">
    <property type="term" value="P:DNA replication initiation"/>
    <property type="evidence" value="ECO:0007669"/>
    <property type="project" value="UniProtKB-UniRule"/>
</dbReference>
<comment type="domain">
    <text evidence="8">Domain I is involved in oligomerization and binding regulators, domain II is flexibile and of varying length in different bacteria, domain III forms the AAA+ region, while domain IV binds dsDNA.</text>
</comment>
<evidence type="ECO:0000256" key="3">
    <source>
        <dbReference type="ARBA" id="ARBA00022705"/>
    </source>
</evidence>
<evidence type="ECO:0000256" key="6">
    <source>
        <dbReference type="ARBA" id="ARBA00023121"/>
    </source>
</evidence>
<keyword evidence="3 8" id="KW-0235">DNA replication</keyword>
<evidence type="ECO:0000256" key="9">
    <source>
        <dbReference type="NCBIfam" id="TIGR00362"/>
    </source>
</evidence>
<comment type="function">
    <text evidence="8 10">Plays an essential role in the initiation and regulation of chromosomal replication. ATP-DnaA binds to the origin of replication (oriC) to initiate formation of the DNA replication initiation complex once per cell cycle. Binds the DnaA box (a 9 base pair repeat at the origin) and separates the double-stranded (ds)DNA. Forms a right-handed helical filament on oriC DNA; dsDNA binds to the exterior of the filament while single-stranded (ss)DNA is stabiized in the filament's interior. The ATP-DnaA-oriC complex binds and stabilizes one strand of the AT-rich DNA unwinding element (DUE), permitting loading of DNA polymerase. After initiation quickly degrades to an ADP-DnaA complex that is not apt for DNA replication. Binds acidic phospholipids.</text>
</comment>
<feature type="domain" description="AAA+ ATPase" evidence="12">
    <location>
        <begin position="195"/>
        <end position="326"/>
    </location>
</feature>
<evidence type="ECO:0000259" key="12">
    <source>
        <dbReference type="SMART" id="SM00382"/>
    </source>
</evidence>
<accession>A0A512NIP1</accession>
<dbReference type="InterPro" id="IPR003593">
    <property type="entry name" value="AAA+_ATPase"/>
</dbReference>
<dbReference type="SUPFAM" id="SSF52540">
    <property type="entry name" value="P-loop containing nucleoside triphosphate hydrolases"/>
    <property type="match status" value="1"/>
</dbReference>
<dbReference type="PANTHER" id="PTHR30050">
    <property type="entry name" value="CHROMOSOMAL REPLICATION INITIATOR PROTEIN DNAA"/>
    <property type="match status" value="1"/>
</dbReference>
<evidence type="ECO:0000256" key="1">
    <source>
        <dbReference type="ARBA" id="ARBA00006583"/>
    </source>
</evidence>
<evidence type="ECO:0000256" key="8">
    <source>
        <dbReference type="HAMAP-Rule" id="MF_00377"/>
    </source>
</evidence>
<dbReference type="CDD" id="cd06571">
    <property type="entry name" value="Bac_DnaA_C"/>
    <property type="match status" value="1"/>
</dbReference>
<comment type="caution">
    <text evidence="8">Lacks conserved residue(s) required for the propagation of feature annotation.</text>
</comment>
<evidence type="ECO:0000313" key="15">
    <source>
        <dbReference type="Proteomes" id="UP000321058"/>
    </source>
</evidence>
<comment type="similarity">
    <text evidence="1 8 11">Belongs to the DnaA family.</text>
</comment>
<feature type="binding site" evidence="8">
    <location>
        <position position="208"/>
    </location>
    <ligand>
        <name>ATP</name>
        <dbReference type="ChEBI" id="CHEBI:30616"/>
    </ligand>
</feature>
<evidence type="ECO:0000256" key="2">
    <source>
        <dbReference type="ARBA" id="ARBA00022490"/>
    </source>
</evidence>
<feature type="domain" description="Chromosomal replication initiator DnaA C-terminal" evidence="13">
    <location>
        <begin position="406"/>
        <end position="475"/>
    </location>
</feature>
<comment type="subcellular location">
    <subcellularLocation>
        <location evidence="8">Cytoplasm</location>
    </subcellularLocation>
</comment>
<keyword evidence="4 8" id="KW-0547">Nucleotide-binding</keyword>
<protein>
    <recommendedName>
        <fullName evidence="8 9">Chromosomal replication initiator protein DnaA</fullName>
    </recommendedName>
</protein>
<dbReference type="SUPFAM" id="SSF48295">
    <property type="entry name" value="TrpR-like"/>
    <property type="match status" value="1"/>
</dbReference>
<feature type="binding site" evidence="8">
    <location>
        <position position="206"/>
    </location>
    <ligand>
        <name>ATP</name>
        <dbReference type="ChEBI" id="CHEBI:30616"/>
    </ligand>
</feature>
<dbReference type="Gene3D" id="3.40.50.300">
    <property type="entry name" value="P-loop containing nucleotide triphosphate hydrolases"/>
    <property type="match status" value="1"/>
</dbReference>
<dbReference type="Pfam" id="PF11638">
    <property type="entry name" value="DnaA_N"/>
    <property type="match status" value="1"/>
</dbReference>
<dbReference type="FunFam" id="3.40.50.300:FF:000668">
    <property type="entry name" value="Chromosomal replication initiator protein DnaA"/>
    <property type="match status" value="1"/>
</dbReference>
<comment type="caution">
    <text evidence="14">The sequence shown here is derived from an EMBL/GenBank/DDBJ whole genome shotgun (WGS) entry which is preliminary data.</text>
</comment>
<dbReference type="GO" id="GO:0005524">
    <property type="term" value="F:ATP binding"/>
    <property type="evidence" value="ECO:0007669"/>
    <property type="project" value="UniProtKB-UniRule"/>
</dbReference>
<dbReference type="HAMAP" id="MF_00377">
    <property type="entry name" value="DnaA_bact"/>
    <property type="match status" value="1"/>
</dbReference>
<gene>
    <name evidence="8 14" type="primary">dnaA</name>
    <name evidence="14" type="ORF">RSO01_59870</name>
</gene>
<dbReference type="GO" id="GO:0006275">
    <property type="term" value="P:regulation of DNA replication"/>
    <property type="evidence" value="ECO:0007669"/>
    <property type="project" value="UniProtKB-UniRule"/>
</dbReference>
<dbReference type="NCBIfam" id="TIGR00362">
    <property type="entry name" value="DnaA"/>
    <property type="match status" value="1"/>
</dbReference>
<dbReference type="SMART" id="SM00382">
    <property type="entry name" value="AAA"/>
    <property type="match status" value="1"/>
</dbReference>
<dbReference type="InterPro" id="IPR027417">
    <property type="entry name" value="P-loop_NTPase"/>
</dbReference>
<feature type="region of interest" description="Domain I, interacts with DnaA modulators" evidence="8">
    <location>
        <begin position="1"/>
        <end position="117"/>
    </location>
</feature>
<evidence type="ECO:0000256" key="11">
    <source>
        <dbReference type="RuleBase" id="RU004227"/>
    </source>
</evidence>
<evidence type="ECO:0000256" key="4">
    <source>
        <dbReference type="ARBA" id="ARBA00022741"/>
    </source>
</evidence>
<dbReference type="PROSITE" id="PS01008">
    <property type="entry name" value="DNAA"/>
    <property type="match status" value="1"/>
</dbReference>